<dbReference type="EMBL" id="KZ084088">
    <property type="protein sequence ID" value="OSD07148.1"/>
    <property type="molecule type" value="Genomic_DNA"/>
</dbReference>
<dbReference type="STRING" id="1353009.A0A1Y2J172"/>
<name>A0A1Y2J172_TRAC3</name>
<organism evidence="2 3">
    <name type="scientific">Trametes coccinea (strain BRFM310)</name>
    <name type="common">Pycnoporus coccineus</name>
    <dbReference type="NCBI Taxonomy" id="1353009"/>
    <lineage>
        <taxon>Eukaryota</taxon>
        <taxon>Fungi</taxon>
        <taxon>Dikarya</taxon>
        <taxon>Basidiomycota</taxon>
        <taxon>Agaricomycotina</taxon>
        <taxon>Agaricomycetes</taxon>
        <taxon>Polyporales</taxon>
        <taxon>Polyporaceae</taxon>
        <taxon>Trametes</taxon>
    </lineage>
</organism>
<accession>A0A1Y2J172</accession>
<gene>
    <name evidence="2" type="ORF">PYCCODRAFT_1358933</name>
</gene>
<sequence length="986" mass="111239">MCYNKNGAPFAQRYINAQLAVLHANAKECLSQTDHQYGGREQDQAFYALAEFTVTSHSVLPSQAPFHACFKPPVLDFICDHDVMLRLTFERGHFVLDGFRGIKGQTINIPADLTVDIRLNHTMKAVANDLKVDGHDAEIKVLVLDFKRASVVSIKPELEGRDAFIRYISQYLKALHGAGNDVLFSLPRFSQHPAMEIDFTVASDLSDFAWQDAIYGITTTQINQYLASQWLKSALLSHTELATDVNSWELRALAQYDKYDPGSYFRLKFGTPTVEVLCAKEVIVYFDLDSLEFFNDEDFSDDSEPETTFRKWKIAFVMNVIENRDSEEHCVTLSLDLSKPRYHEGLSDYPGLMESESEEDEWRQRIVSFIRDEYLKVLHSVQYHVIYFHHARMMNYGGPIIDPADMPGGGKPTLGGGSPRETIGQAKMFSFDQVIAISQASINLQLSALSHTLLRVWAHGTAFTATFKPLSLQLLSDKRAIVWVHLASGELKTLHERQHEPWTEGPLHQFQNWVVAFEVDLKMCNHANLEGRHSETLRQSAAFQKHGAMEDRELKHVYFDLSNAQYLHEYSYYGNLVDFRGYEEGHSRMLQLEATIWYLKLQYFRAIREQSLHVLSSIPVFKSGNSLPSYALTSVTFQVYSNKPVTSRNWMHVPAKIEPILVILGMSGWRPLPADRLEYSTNWVVQPQRGGASHGTIGISHRIFTQDRLFHLLSTLNALTTLIPVVFNPLLGFHGVNLKTWAEHEQRKDRPSDWQLVSPATADHTKYLWEHSEEWRYKLSGNGEIDATQTISCVTRNHVELPRIVKNGALHIKVGGRVDLSLTLQKGSAKPSSASSSIVWSTNVALQTIGNGIKVTTPDSQDPTVTNSVFSGSDAEELRNPADMLRKAFPSKVDLHELVEDIRAFEGTWEFCYPPAIPYSLANPIFNDDGDLMFELRCIGRPIGRTPGLLSPAGRDGRTKSPLTGNGPTHEIRSRGSQSPTPAKSE</sequence>
<dbReference type="OrthoDB" id="5429442at2759"/>
<evidence type="ECO:0000313" key="3">
    <source>
        <dbReference type="Proteomes" id="UP000193067"/>
    </source>
</evidence>
<keyword evidence="3" id="KW-1185">Reference proteome</keyword>
<feature type="compositionally biased region" description="Polar residues" evidence="1">
    <location>
        <begin position="975"/>
        <end position="986"/>
    </location>
</feature>
<dbReference type="AlphaFoldDB" id="A0A1Y2J172"/>
<evidence type="ECO:0000256" key="1">
    <source>
        <dbReference type="SAM" id="MobiDB-lite"/>
    </source>
</evidence>
<feature type="region of interest" description="Disordered" evidence="1">
    <location>
        <begin position="945"/>
        <end position="986"/>
    </location>
</feature>
<dbReference type="Proteomes" id="UP000193067">
    <property type="component" value="Unassembled WGS sequence"/>
</dbReference>
<proteinExistence type="predicted"/>
<reference evidence="2 3" key="1">
    <citation type="journal article" date="2015" name="Biotechnol. Biofuels">
        <title>Enhanced degradation of softwood versus hardwood by the white-rot fungus Pycnoporus coccineus.</title>
        <authorList>
            <person name="Couturier M."/>
            <person name="Navarro D."/>
            <person name="Chevret D."/>
            <person name="Henrissat B."/>
            <person name="Piumi F."/>
            <person name="Ruiz-Duenas F.J."/>
            <person name="Martinez A.T."/>
            <person name="Grigoriev I.V."/>
            <person name="Riley R."/>
            <person name="Lipzen A."/>
            <person name="Berrin J.G."/>
            <person name="Master E.R."/>
            <person name="Rosso M.N."/>
        </authorList>
    </citation>
    <scope>NUCLEOTIDE SEQUENCE [LARGE SCALE GENOMIC DNA]</scope>
    <source>
        <strain evidence="2 3">BRFM310</strain>
    </source>
</reference>
<evidence type="ECO:0000313" key="2">
    <source>
        <dbReference type="EMBL" id="OSD07148.1"/>
    </source>
</evidence>
<protein>
    <submittedName>
        <fullName evidence="2">Uncharacterized protein</fullName>
    </submittedName>
</protein>